<dbReference type="EMBL" id="KN838755">
    <property type="protein sequence ID" value="KIJ95450.1"/>
    <property type="molecule type" value="Genomic_DNA"/>
</dbReference>
<organism evidence="1 2">
    <name type="scientific">Laccaria amethystina LaAM-08-1</name>
    <dbReference type="NCBI Taxonomy" id="1095629"/>
    <lineage>
        <taxon>Eukaryota</taxon>
        <taxon>Fungi</taxon>
        <taxon>Dikarya</taxon>
        <taxon>Basidiomycota</taxon>
        <taxon>Agaricomycotina</taxon>
        <taxon>Agaricomycetes</taxon>
        <taxon>Agaricomycetidae</taxon>
        <taxon>Agaricales</taxon>
        <taxon>Agaricineae</taxon>
        <taxon>Hydnangiaceae</taxon>
        <taxon>Laccaria</taxon>
    </lineage>
</organism>
<reference evidence="2" key="2">
    <citation type="submission" date="2015-01" db="EMBL/GenBank/DDBJ databases">
        <title>Evolutionary Origins and Diversification of the Mycorrhizal Mutualists.</title>
        <authorList>
            <consortium name="DOE Joint Genome Institute"/>
            <consortium name="Mycorrhizal Genomics Consortium"/>
            <person name="Kohler A."/>
            <person name="Kuo A."/>
            <person name="Nagy L.G."/>
            <person name="Floudas D."/>
            <person name="Copeland A."/>
            <person name="Barry K.W."/>
            <person name="Cichocki N."/>
            <person name="Veneault-Fourrey C."/>
            <person name="LaButti K."/>
            <person name="Lindquist E.A."/>
            <person name="Lipzen A."/>
            <person name="Lundell T."/>
            <person name="Morin E."/>
            <person name="Murat C."/>
            <person name="Riley R."/>
            <person name="Ohm R."/>
            <person name="Sun H."/>
            <person name="Tunlid A."/>
            <person name="Henrissat B."/>
            <person name="Grigoriev I.V."/>
            <person name="Hibbett D.S."/>
            <person name="Martin F."/>
        </authorList>
    </citation>
    <scope>NUCLEOTIDE SEQUENCE [LARGE SCALE GENOMIC DNA]</scope>
    <source>
        <strain evidence="2">LaAM-08-1</strain>
    </source>
</reference>
<sequence length="65" mass="7505">MSLFHHRPLKERLKSRMSSLVWPLHPKNFGFPMTSALTPSTNFGNHYVTPSSHHTQVDRTSRTCI</sequence>
<name>A0A0C9WTT9_9AGAR</name>
<dbReference type="OrthoDB" id="420076at2759"/>
<accession>A0A0C9WTT9</accession>
<reference evidence="1 2" key="1">
    <citation type="submission" date="2014-04" db="EMBL/GenBank/DDBJ databases">
        <authorList>
            <consortium name="DOE Joint Genome Institute"/>
            <person name="Kuo A."/>
            <person name="Kohler A."/>
            <person name="Nagy L.G."/>
            <person name="Floudas D."/>
            <person name="Copeland A."/>
            <person name="Barry K.W."/>
            <person name="Cichocki N."/>
            <person name="Veneault-Fourrey C."/>
            <person name="LaButti K."/>
            <person name="Lindquist E.A."/>
            <person name="Lipzen A."/>
            <person name="Lundell T."/>
            <person name="Morin E."/>
            <person name="Murat C."/>
            <person name="Sun H."/>
            <person name="Tunlid A."/>
            <person name="Henrissat B."/>
            <person name="Grigoriev I.V."/>
            <person name="Hibbett D.S."/>
            <person name="Martin F."/>
            <person name="Nordberg H.P."/>
            <person name="Cantor M.N."/>
            <person name="Hua S.X."/>
        </authorList>
    </citation>
    <scope>NUCLEOTIDE SEQUENCE [LARGE SCALE GENOMIC DNA]</scope>
    <source>
        <strain evidence="1 2">LaAM-08-1</strain>
    </source>
</reference>
<gene>
    <name evidence="1" type="ORF">K443DRAFT_683033</name>
</gene>
<evidence type="ECO:0000313" key="2">
    <source>
        <dbReference type="Proteomes" id="UP000054477"/>
    </source>
</evidence>
<dbReference type="AlphaFoldDB" id="A0A0C9WTT9"/>
<dbReference type="Proteomes" id="UP000054477">
    <property type="component" value="Unassembled WGS sequence"/>
</dbReference>
<keyword evidence="2" id="KW-1185">Reference proteome</keyword>
<evidence type="ECO:0000313" key="1">
    <source>
        <dbReference type="EMBL" id="KIJ95450.1"/>
    </source>
</evidence>
<proteinExistence type="predicted"/>
<dbReference type="HOGENOM" id="CLU_2850050_0_0_1"/>
<protein>
    <submittedName>
        <fullName evidence="1">Uncharacterized protein</fullName>
    </submittedName>
</protein>